<sequence>MIIKGRKIPLIILYKEALLRRITQNSPYRPKIKEDLLKYWSGYHGECMVDRHLSTIDTKNFYILNDLHIPIGDTSFQIDSLLIFKSLALIIEVKNISGSLSIGGEFNQFSRTTNVGITMGFTNPVSQAKRYTHHLKQWLKDKGYFELPVEFLVVFTNPAAVLTGLQNSNRLEDHIIKVEDLIKKITDIQMTFSKSFLDDRETKQLVKKLLKAHVDFPIITKTEETIFTGVQCVTFMNFGMERKKASWYCSECNSYDKNVHEKAIFDYFLLVKPTINNSPARAFLHLSSPKITHILLTSMNLVSLGKNKAKHYITPFHAL</sequence>
<organism evidence="2 3">
    <name type="scientific">Rossellomorea oryzaecorticis</name>
    <dbReference type="NCBI Taxonomy" id="1396505"/>
    <lineage>
        <taxon>Bacteria</taxon>
        <taxon>Bacillati</taxon>
        <taxon>Bacillota</taxon>
        <taxon>Bacilli</taxon>
        <taxon>Bacillales</taxon>
        <taxon>Bacillaceae</taxon>
        <taxon>Rossellomorea</taxon>
    </lineage>
</organism>
<protein>
    <submittedName>
        <fullName evidence="2">Nuclease-related domain-containing protein</fullName>
    </submittedName>
</protein>
<dbReference type="InterPro" id="IPR011528">
    <property type="entry name" value="NERD"/>
</dbReference>
<dbReference type="RefSeq" id="WP_341984101.1">
    <property type="nucleotide sequence ID" value="NZ_JBBYAF010000023.1"/>
</dbReference>
<dbReference type="EMBL" id="JBBYAF010000023">
    <property type="protein sequence ID" value="MEL3973110.1"/>
    <property type="molecule type" value="Genomic_DNA"/>
</dbReference>
<name>A0ABU9KAH9_9BACI</name>
<comment type="caution">
    <text evidence="2">The sequence shown here is derived from an EMBL/GenBank/DDBJ whole genome shotgun (WGS) entry which is preliminary data.</text>
</comment>
<evidence type="ECO:0000313" key="3">
    <source>
        <dbReference type="Proteomes" id="UP001389717"/>
    </source>
</evidence>
<evidence type="ECO:0000259" key="1">
    <source>
        <dbReference type="PROSITE" id="PS50965"/>
    </source>
</evidence>
<accession>A0ABU9KAH9</accession>
<gene>
    <name evidence="2" type="ORF">AAEO50_12560</name>
</gene>
<reference evidence="2 3" key="1">
    <citation type="submission" date="2024-04" db="EMBL/GenBank/DDBJ databases">
        <title>Bacillus oryzaecorticis sp. nov., a moderately halophilic bacterium isolated from rice husks.</title>
        <authorList>
            <person name="Zhu H.-S."/>
        </authorList>
    </citation>
    <scope>NUCLEOTIDE SEQUENCE [LARGE SCALE GENOMIC DNA]</scope>
    <source>
        <strain evidence="2 3">ZC255</strain>
    </source>
</reference>
<feature type="domain" description="NERD" evidence="1">
    <location>
        <begin position="41"/>
        <end position="158"/>
    </location>
</feature>
<evidence type="ECO:0000313" key="2">
    <source>
        <dbReference type="EMBL" id="MEL3973110.1"/>
    </source>
</evidence>
<dbReference type="Pfam" id="PF08378">
    <property type="entry name" value="NERD"/>
    <property type="match status" value="1"/>
</dbReference>
<dbReference type="Proteomes" id="UP001389717">
    <property type="component" value="Unassembled WGS sequence"/>
</dbReference>
<keyword evidence="3" id="KW-1185">Reference proteome</keyword>
<proteinExistence type="predicted"/>
<dbReference type="PROSITE" id="PS50965">
    <property type="entry name" value="NERD"/>
    <property type="match status" value="1"/>
</dbReference>